<evidence type="ECO:0000259" key="6">
    <source>
        <dbReference type="PROSITE" id="PS50106"/>
    </source>
</evidence>
<sequence length="369" mass="38902">MRQEGFRIGRRGILRLGAAGAVGLGASGVAGYLFGQATAEETPPPLVLTEEERSTIQLFQAAREAVVAISTADRVVDPWTRRSYDQPAGTGSGFIYDTAGHIVTNDHVIRGRSSATVALADGRSFPARLVGRDPANDLAVLRIEGRELPAPLPMGHSRDLQVGQEVLAIGNPFGLDWTLTTGIVSALDRELPGERGTIRGLIQTDAAINPGNSGGPLLDSAGRIIGVNTAIFSPSGASAGIGFAVPVGTVRRVVPQLIETGRYRPPGIGIEVDARVNAAVNRQGLDGVLILGLRPGGPAARAGLEPARIDRAGRIVPGDVIVSVDGEPVRTVDDLLAQFDRRAEGDVVRLMLRRGREERALSIELERTI</sequence>
<dbReference type="PANTHER" id="PTHR43343">
    <property type="entry name" value="PEPTIDASE S12"/>
    <property type="match status" value="1"/>
</dbReference>
<dbReference type="AlphaFoldDB" id="A0A3N2R7L6"/>
<evidence type="ECO:0000256" key="3">
    <source>
        <dbReference type="ARBA" id="ARBA00022801"/>
    </source>
</evidence>
<keyword evidence="8" id="KW-1185">Reference proteome</keyword>
<dbReference type="SUPFAM" id="SSF50494">
    <property type="entry name" value="Trypsin-like serine proteases"/>
    <property type="match status" value="1"/>
</dbReference>
<keyword evidence="2" id="KW-0645">Protease</keyword>
<reference evidence="7 8" key="1">
    <citation type="submission" date="2018-10" db="EMBL/GenBank/DDBJ databases">
        <title>Histidinibacterium lentulum gen. nov., sp. nov., a marine bacterium from the culture broth of Picochlorum sp. 122.</title>
        <authorList>
            <person name="Wang G."/>
        </authorList>
    </citation>
    <scope>NUCLEOTIDE SEQUENCE [LARGE SCALE GENOMIC DNA]</scope>
    <source>
        <strain evidence="7 8">B17</strain>
    </source>
</reference>
<dbReference type="FunFam" id="2.40.10.10:FF:000001">
    <property type="entry name" value="Periplasmic serine protease DegS"/>
    <property type="match status" value="1"/>
</dbReference>
<dbReference type="InterPro" id="IPR043504">
    <property type="entry name" value="Peptidase_S1_PA_chymotrypsin"/>
</dbReference>
<feature type="domain" description="PDZ" evidence="6">
    <location>
        <begin position="257"/>
        <end position="356"/>
    </location>
</feature>
<evidence type="ECO:0000256" key="5">
    <source>
        <dbReference type="SAM" id="Phobius"/>
    </source>
</evidence>
<gene>
    <name evidence="7" type="ORF">EAT49_03420</name>
</gene>
<dbReference type="PROSITE" id="PS50106">
    <property type="entry name" value="PDZ"/>
    <property type="match status" value="1"/>
</dbReference>
<evidence type="ECO:0000256" key="4">
    <source>
        <dbReference type="ARBA" id="ARBA00022825"/>
    </source>
</evidence>
<dbReference type="GO" id="GO:0006508">
    <property type="term" value="P:proteolysis"/>
    <property type="evidence" value="ECO:0007669"/>
    <property type="project" value="UniProtKB-KW"/>
</dbReference>
<evidence type="ECO:0000256" key="1">
    <source>
        <dbReference type="ARBA" id="ARBA00010541"/>
    </source>
</evidence>
<dbReference type="Pfam" id="PF13180">
    <property type="entry name" value="PDZ_2"/>
    <property type="match status" value="1"/>
</dbReference>
<evidence type="ECO:0000256" key="2">
    <source>
        <dbReference type="ARBA" id="ARBA00022670"/>
    </source>
</evidence>
<dbReference type="InterPro" id="IPR006311">
    <property type="entry name" value="TAT_signal"/>
</dbReference>
<evidence type="ECO:0000313" key="8">
    <source>
        <dbReference type="Proteomes" id="UP000268016"/>
    </source>
</evidence>
<feature type="transmembrane region" description="Helical" evidence="5">
    <location>
        <begin position="12"/>
        <end position="34"/>
    </location>
</feature>
<comment type="caution">
    <text evidence="7">The sequence shown here is derived from an EMBL/GenBank/DDBJ whole genome shotgun (WGS) entry which is preliminary data.</text>
</comment>
<dbReference type="SUPFAM" id="SSF50156">
    <property type="entry name" value="PDZ domain-like"/>
    <property type="match status" value="1"/>
</dbReference>
<accession>A0A3N2R7L6</accession>
<dbReference type="Pfam" id="PF13365">
    <property type="entry name" value="Trypsin_2"/>
    <property type="match status" value="1"/>
</dbReference>
<dbReference type="PROSITE" id="PS51318">
    <property type="entry name" value="TAT"/>
    <property type="match status" value="1"/>
</dbReference>
<dbReference type="Gene3D" id="2.40.10.10">
    <property type="entry name" value="Trypsin-like serine proteases"/>
    <property type="match status" value="2"/>
</dbReference>
<keyword evidence="3" id="KW-0378">Hydrolase</keyword>
<dbReference type="InterPro" id="IPR001940">
    <property type="entry name" value="Peptidase_S1C"/>
</dbReference>
<dbReference type="RefSeq" id="WP_123640906.1">
    <property type="nucleotide sequence ID" value="NZ_ML119082.1"/>
</dbReference>
<proteinExistence type="inferred from homology"/>
<dbReference type="InterPro" id="IPR036034">
    <property type="entry name" value="PDZ_sf"/>
</dbReference>
<keyword evidence="5" id="KW-1133">Transmembrane helix</keyword>
<comment type="similarity">
    <text evidence="1">Belongs to the peptidase S1C family.</text>
</comment>
<dbReference type="SMART" id="SM00228">
    <property type="entry name" value="PDZ"/>
    <property type="match status" value="1"/>
</dbReference>
<dbReference type="Proteomes" id="UP000268016">
    <property type="component" value="Unassembled WGS sequence"/>
</dbReference>
<dbReference type="InterPro" id="IPR051201">
    <property type="entry name" value="Chloro_Bact_Ser_Proteases"/>
</dbReference>
<keyword evidence="5" id="KW-0812">Transmembrane</keyword>
<organism evidence="7 8">
    <name type="scientific">Histidinibacterium lentulum</name>
    <dbReference type="NCBI Taxonomy" id="2480588"/>
    <lineage>
        <taxon>Bacteria</taxon>
        <taxon>Pseudomonadati</taxon>
        <taxon>Pseudomonadota</taxon>
        <taxon>Alphaproteobacteria</taxon>
        <taxon>Rhodobacterales</taxon>
        <taxon>Paracoccaceae</taxon>
        <taxon>Histidinibacterium</taxon>
    </lineage>
</organism>
<dbReference type="Gene3D" id="2.30.42.10">
    <property type="match status" value="1"/>
</dbReference>
<dbReference type="PANTHER" id="PTHR43343:SF3">
    <property type="entry name" value="PROTEASE DO-LIKE 8, CHLOROPLASTIC"/>
    <property type="match status" value="1"/>
</dbReference>
<dbReference type="OrthoDB" id="7358927at2"/>
<dbReference type="GO" id="GO:0004252">
    <property type="term" value="F:serine-type endopeptidase activity"/>
    <property type="evidence" value="ECO:0007669"/>
    <property type="project" value="InterPro"/>
</dbReference>
<dbReference type="PRINTS" id="PR00834">
    <property type="entry name" value="PROTEASES2C"/>
</dbReference>
<dbReference type="InterPro" id="IPR001478">
    <property type="entry name" value="PDZ"/>
</dbReference>
<keyword evidence="4" id="KW-0720">Serine protease</keyword>
<keyword evidence="5" id="KW-0472">Membrane</keyword>
<protein>
    <submittedName>
        <fullName evidence="7">PDZ domain-containing protein</fullName>
    </submittedName>
</protein>
<name>A0A3N2R7L6_9RHOB</name>
<evidence type="ECO:0000313" key="7">
    <source>
        <dbReference type="EMBL" id="ROU03371.1"/>
    </source>
</evidence>
<dbReference type="InterPro" id="IPR009003">
    <property type="entry name" value="Peptidase_S1_PA"/>
</dbReference>
<dbReference type="EMBL" id="RDRB01000002">
    <property type="protein sequence ID" value="ROU03371.1"/>
    <property type="molecule type" value="Genomic_DNA"/>
</dbReference>